<organism evidence="1 2">
    <name type="scientific">Caenispirillum bisanense</name>
    <dbReference type="NCBI Taxonomy" id="414052"/>
    <lineage>
        <taxon>Bacteria</taxon>
        <taxon>Pseudomonadati</taxon>
        <taxon>Pseudomonadota</taxon>
        <taxon>Alphaproteobacteria</taxon>
        <taxon>Rhodospirillales</taxon>
        <taxon>Novispirillaceae</taxon>
        <taxon>Caenispirillum</taxon>
    </lineage>
</organism>
<gene>
    <name evidence="1" type="ORF">SAMN05421508_101735</name>
</gene>
<evidence type="ECO:0000313" key="1">
    <source>
        <dbReference type="EMBL" id="SOD90953.1"/>
    </source>
</evidence>
<dbReference type="AlphaFoldDB" id="A0A286G624"/>
<proteinExistence type="predicted"/>
<reference evidence="1 2" key="1">
    <citation type="submission" date="2017-09" db="EMBL/GenBank/DDBJ databases">
        <authorList>
            <person name="Ehlers B."/>
            <person name="Leendertz F.H."/>
        </authorList>
    </citation>
    <scope>NUCLEOTIDE SEQUENCE [LARGE SCALE GENOMIC DNA]</scope>
    <source>
        <strain evidence="1 2">USBA 140</strain>
    </source>
</reference>
<accession>A0A286G624</accession>
<protein>
    <submittedName>
        <fullName evidence="1">Uncharacterized protein</fullName>
    </submittedName>
</protein>
<evidence type="ECO:0000313" key="2">
    <source>
        <dbReference type="Proteomes" id="UP000219621"/>
    </source>
</evidence>
<dbReference type="EMBL" id="OCNJ01000001">
    <property type="protein sequence ID" value="SOD90953.1"/>
    <property type="molecule type" value="Genomic_DNA"/>
</dbReference>
<sequence length="149" mass="15924">MTLSYNVPAYNGIVVDLASDTAMASPLAGCAVVLTREGDTRVGLFHCGPGRAYTTEQTRDALICMMQEFGATCATVVPGLPFAAENKHERNLLHFLEHEMRVATDLLPRPDGLLCWCQLVDGQVAINGFMQPPAVAITAVGAGKAAWFS</sequence>
<name>A0A286G624_9PROT</name>
<dbReference type="Proteomes" id="UP000219621">
    <property type="component" value="Unassembled WGS sequence"/>
</dbReference>
<keyword evidence="2" id="KW-1185">Reference proteome</keyword>
<dbReference type="RefSeq" id="WP_097277594.1">
    <property type="nucleotide sequence ID" value="NZ_OCNJ01000001.1"/>
</dbReference>